<feature type="domain" description="Glycosyltransferase 2-like" evidence="1">
    <location>
        <begin position="5"/>
        <end position="147"/>
    </location>
</feature>
<dbReference type="InterPro" id="IPR001173">
    <property type="entry name" value="Glyco_trans_2-like"/>
</dbReference>
<protein>
    <submittedName>
        <fullName evidence="2">Glycosyltransferase family 2 protein</fullName>
    </submittedName>
</protein>
<dbReference type="Proteomes" id="UP001221558">
    <property type="component" value="Chromosome"/>
</dbReference>
<keyword evidence="3" id="KW-1185">Reference proteome</keyword>
<dbReference type="SUPFAM" id="SSF53448">
    <property type="entry name" value="Nucleotide-diphospho-sugar transferases"/>
    <property type="match status" value="1"/>
</dbReference>
<dbReference type="PANTHER" id="PTHR22916:SF3">
    <property type="entry name" value="UDP-GLCNAC:BETAGAL BETA-1,3-N-ACETYLGLUCOSAMINYLTRANSFERASE-LIKE PROTEIN 1"/>
    <property type="match status" value="1"/>
</dbReference>
<dbReference type="EMBL" id="CP117880">
    <property type="protein sequence ID" value="WDF68354.1"/>
    <property type="molecule type" value="Genomic_DNA"/>
</dbReference>
<dbReference type="PANTHER" id="PTHR22916">
    <property type="entry name" value="GLYCOSYLTRANSFERASE"/>
    <property type="match status" value="1"/>
</dbReference>
<organism evidence="2 3">
    <name type="scientific">Sphingobacterium oryzagri</name>
    <dbReference type="NCBI Taxonomy" id="3025669"/>
    <lineage>
        <taxon>Bacteria</taxon>
        <taxon>Pseudomonadati</taxon>
        <taxon>Bacteroidota</taxon>
        <taxon>Sphingobacteriia</taxon>
        <taxon>Sphingobacteriales</taxon>
        <taxon>Sphingobacteriaceae</taxon>
        <taxon>Sphingobacterium</taxon>
    </lineage>
</organism>
<proteinExistence type="predicted"/>
<sequence length="308" mass="35463">MPLVSFILPAYKARFLAEAIASILAQRVPHWELVIIDDASPEDLKAIVDTFADPRIRYYRNAKNIGGRDLVEQWNYCISYAAGEYLVLAADDDIYHPDYLKTCLDLAATYPDVNLIRARVAVIGEKNELLNIDGSTPTYCSKHAFLYYWLRATVFTCIGNYMFKTNALKDKGFVNFPSAFCSDAATAILLAEDGVANTQDMLFSFRISGIHLSSSKAQLDKKLEANTQFYSWLLDLNYERPIDELTAFFYKENNKSYIYSKCVYDYYNQVIKFLPWYKFSAIWDCQLLSTKDKWKMFARFTVNKLLGK</sequence>
<evidence type="ECO:0000313" key="3">
    <source>
        <dbReference type="Proteomes" id="UP001221558"/>
    </source>
</evidence>
<reference evidence="2 3" key="1">
    <citation type="submission" date="2023-02" db="EMBL/GenBank/DDBJ databases">
        <title>Genome sequence of Sphingobacterium sp. KACC 22765.</title>
        <authorList>
            <person name="Kim S."/>
            <person name="Heo J."/>
            <person name="Kwon S.-W."/>
        </authorList>
    </citation>
    <scope>NUCLEOTIDE SEQUENCE [LARGE SCALE GENOMIC DNA]</scope>
    <source>
        <strain evidence="2 3">KACC 22765</strain>
    </source>
</reference>
<evidence type="ECO:0000259" key="1">
    <source>
        <dbReference type="Pfam" id="PF00535"/>
    </source>
</evidence>
<dbReference type="Gene3D" id="3.90.550.10">
    <property type="entry name" value="Spore Coat Polysaccharide Biosynthesis Protein SpsA, Chain A"/>
    <property type="match status" value="1"/>
</dbReference>
<dbReference type="Pfam" id="PF00535">
    <property type="entry name" value="Glycos_transf_2"/>
    <property type="match status" value="1"/>
</dbReference>
<name>A0ABY7WLZ4_9SPHI</name>
<accession>A0ABY7WLZ4</accession>
<gene>
    <name evidence="2" type="ORF">PQ465_18930</name>
</gene>
<evidence type="ECO:0000313" key="2">
    <source>
        <dbReference type="EMBL" id="WDF68354.1"/>
    </source>
</evidence>
<dbReference type="InterPro" id="IPR029044">
    <property type="entry name" value="Nucleotide-diphossugar_trans"/>
</dbReference>
<dbReference type="RefSeq" id="WP_274267087.1">
    <property type="nucleotide sequence ID" value="NZ_CP117880.1"/>
</dbReference>